<feature type="transmembrane region" description="Helical" evidence="1">
    <location>
        <begin position="67"/>
        <end position="87"/>
    </location>
</feature>
<dbReference type="Proteomes" id="UP000065641">
    <property type="component" value="Chromosome"/>
</dbReference>
<name>A0A0S2KC10_9GAMM</name>
<keyword evidence="1" id="KW-0472">Membrane</keyword>
<reference evidence="2 3" key="1">
    <citation type="submission" date="2015-11" db="EMBL/GenBank/DDBJ databases">
        <authorList>
            <person name="Zhang Y."/>
            <person name="Guo Z."/>
        </authorList>
    </citation>
    <scope>NUCLEOTIDE SEQUENCE [LARGE SCALE GENOMIC DNA]</scope>
    <source>
        <strain evidence="2 3">KCTC 32221</strain>
    </source>
</reference>
<sequence length="200" mass="21924">MSNPEYRADEPIHLNKRAEENLRFIRAAMENAGVFTGISGLGYLLTGATAIAAAWLASTQTDSTTWFWIWMSALVLATILASSLTFLKTRRQGKSLRQVTTRKLLAAFLPTMVAGGIFSLLFYQLGLFDWLPGMWLTLYGAAVITAGAWSVRVLPLMGLLFMGLGVCALLLPQFGDVWMALGFGGLHLVFGAMIWRHYGG</sequence>
<dbReference type="EMBL" id="CP013189">
    <property type="protein sequence ID" value="ALO45824.1"/>
    <property type="molecule type" value="Genomic_DNA"/>
</dbReference>
<keyword evidence="1" id="KW-0812">Transmembrane</keyword>
<accession>A0A0S2KC10</accession>
<organism evidence="2 3">
    <name type="scientific">Pseudohongiella spirulinae</name>
    <dbReference type="NCBI Taxonomy" id="1249552"/>
    <lineage>
        <taxon>Bacteria</taxon>
        <taxon>Pseudomonadati</taxon>
        <taxon>Pseudomonadota</taxon>
        <taxon>Gammaproteobacteria</taxon>
        <taxon>Pseudomonadales</taxon>
        <taxon>Pseudohongiellaceae</taxon>
        <taxon>Pseudohongiella</taxon>
    </lineage>
</organism>
<gene>
    <name evidence="2" type="ORF">PS2015_1164</name>
</gene>
<keyword evidence="3" id="KW-1185">Reference proteome</keyword>
<feature type="transmembrane region" description="Helical" evidence="1">
    <location>
        <begin position="107"/>
        <end position="125"/>
    </location>
</feature>
<dbReference type="RefSeq" id="WP_058021332.1">
    <property type="nucleotide sequence ID" value="NZ_CP013189.1"/>
</dbReference>
<evidence type="ECO:0000313" key="2">
    <source>
        <dbReference type="EMBL" id="ALO45824.1"/>
    </source>
</evidence>
<dbReference type="AlphaFoldDB" id="A0A0S2KC10"/>
<dbReference type="KEGG" id="pspi:PS2015_1164"/>
<proteinExistence type="predicted"/>
<feature type="transmembrane region" description="Helical" evidence="1">
    <location>
        <begin position="32"/>
        <end position="55"/>
    </location>
</feature>
<dbReference type="OrthoDB" id="9813033at2"/>
<protein>
    <submittedName>
        <fullName evidence="2">Uncharacterized protein</fullName>
    </submittedName>
</protein>
<evidence type="ECO:0000256" key="1">
    <source>
        <dbReference type="SAM" id="Phobius"/>
    </source>
</evidence>
<keyword evidence="1" id="KW-1133">Transmembrane helix</keyword>
<dbReference type="STRING" id="1249552.PS2015_1164"/>
<feature type="transmembrane region" description="Helical" evidence="1">
    <location>
        <begin position="154"/>
        <end position="171"/>
    </location>
</feature>
<feature type="transmembrane region" description="Helical" evidence="1">
    <location>
        <begin position="177"/>
        <end position="195"/>
    </location>
</feature>
<evidence type="ECO:0000313" key="3">
    <source>
        <dbReference type="Proteomes" id="UP000065641"/>
    </source>
</evidence>